<dbReference type="InterPro" id="IPR036291">
    <property type="entry name" value="NAD(P)-bd_dom_sf"/>
</dbReference>
<gene>
    <name evidence="5" type="ORF">RRF57_008266</name>
</gene>
<dbReference type="SUPFAM" id="SSF51735">
    <property type="entry name" value="NAD(P)-binding Rossmann-fold domains"/>
    <property type="match status" value="1"/>
</dbReference>
<evidence type="ECO:0000313" key="6">
    <source>
        <dbReference type="Proteomes" id="UP001305414"/>
    </source>
</evidence>
<proteinExistence type="inferred from homology"/>
<feature type="domain" description="NAD(P)-binding" evidence="4">
    <location>
        <begin position="24"/>
        <end position="131"/>
    </location>
</feature>
<keyword evidence="2" id="KW-0521">NADP</keyword>
<evidence type="ECO:0000256" key="2">
    <source>
        <dbReference type="ARBA" id="ARBA00022857"/>
    </source>
</evidence>
<evidence type="ECO:0000256" key="1">
    <source>
        <dbReference type="ARBA" id="ARBA00005725"/>
    </source>
</evidence>
<dbReference type="InterPro" id="IPR016040">
    <property type="entry name" value="NAD(P)-bd_dom"/>
</dbReference>
<dbReference type="PANTHER" id="PTHR47706">
    <property type="entry name" value="NMRA-LIKE FAMILY PROTEIN"/>
    <property type="match status" value="1"/>
</dbReference>
<comment type="similarity">
    <text evidence="1">Belongs to the NmrA-type oxidoreductase family. Isoflavone reductase subfamily.</text>
</comment>
<protein>
    <recommendedName>
        <fullName evidence="4">NAD(P)-binding domain-containing protein</fullName>
    </recommendedName>
</protein>
<accession>A0AAN7Z6W6</accession>
<evidence type="ECO:0000259" key="4">
    <source>
        <dbReference type="Pfam" id="PF13460"/>
    </source>
</evidence>
<dbReference type="PANTHER" id="PTHR47706:SF7">
    <property type="entry name" value="CIPA-LIKE, PUTATIVE (AFU_ORTHOLOGUE AFUA_1G01630)-RELATED"/>
    <property type="match status" value="1"/>
</dbReference>
<comment type="caution">
    <text evidence="5">The sequence shown here is derived from an EMBL/GenBank/DDBJ whole genome shotgun (WGS) entry which is preliminary data.</text>
</comment>
<dbReference type="Pfam" id="PF13460">
    <property type="entry name" value="NAD_binding_10"/>
    <property type="match status" value="1"/>
</dbReference>
<keyword evidence="3" id="KW-0560">Oxidoreductase</keyword>
<organism evidence="5 6">
    <name type="scientific">Xylaria bambusicola</name>
    <dbReference type="NCBI Taxonomy" id="326684"/>
    <lineage>
        <taxon>Eukaryota</taxon>
        <taxon>Fungi</taxon>
        <taxon>Dikarya</taxon>
        <taxon>Ascomycota</taxon>
        <taxon>Pezizomycotina</taxon>
        <taxon>Sordariomycetes</taxon>
        <taxon>Xylariomycetidae</taxon>
        <taxon>Xylariales</taxon>
        <taxon>Xylariaceae</taxon>
        <taxon>Xylaria</taxon>
    </lineage>
</organism>
<dbReference type="Proteomes" id="UP001305414">
    <property type="component" value="Unassembled WGS sequence"/>
</dbReference>
<reference evidence="5 6" key="1">
    <citation type="submission" date="2023-10" db="EMBL/GenBank/DDBJ databases">
        <title>Draft genome sequence of Xylaria bambusicola isolate GMP-LS, the root and basal stem rot pathogen of sugarcane in Indonesia.</title>
        <authorList>
            <person name="Selvaraj P."/>
            <person name="Muralishankar V."/>
            <person name="Muruganantham S."/>
            <person name="Sp S."/>
            <person name="Haryani S."/>
            <person name="Lau K.J.X."/>
            <person name="Naqvi N.I."/>
        </authorList>
    </citation>
    <scope>NUCLEOTIDE SEQUENCE [LARGE SCALE GENOMIC DNA]</scope>
    <source>
        <strain evidence="5">GMP-LS</strain>
    </source>
</reference>
<keyword evidence="6" id="KW-1185">Reference proteome</keyword>
<sequence length="333" mass="36451">MYLLGDYSVVMSDTNRVKKVAIVGANGTVGKYITKALLSGEKHEVTAVTRGGAEMPKGVKVAKVSYDDPASLTKALEGQDVLIITMGTRAPKDTQEKLINAAAVANVPFVLPNAWGIESSHGTLGTDTFLGPPAMAAMKKTEELGKSAWIMMNTGFWYTHSLATPSAYGFDLNNNTVTFYDDGTAKINNITWEKTAEAVKNLLSLPIESEGGNGPTLSDYKNKQVYVSGWLLSQKDIFQHVLRVSGAKESDWTIKYEPAAQRYEEAKKRLFSGDGSAYTQLLYARTYYNNDDGNFESRHVLDNEKLGLTPETPESLDEQTKIALELAASGYKY</sequence>
<evidence type="ECO:0000313" key="5">
    <source>
        <dbReference type="EMBL" id="KAK5632552.1"/>
    </source>
</evidence>
<evidence type="ECO:0000256" key="3">
    <source>
        <dbReference type="ARBA" id="ARBA00023002"/>
    </source>
</evidence>
<dbReference type="GO" id="GO:0016491">
    <property type="term" value="F:oxidoreductase activity"/>
    <property type="evidence" value="ECO:0007669"/>
    <property type="project" value="UniProtKB-KW"/>
</dbReference>
<dbReference type="AlphaFoldDB" id="A0AAN7Z6W6"/>
<dbReference type="EMBL" id="JAWHQM010000025">
    <property type="protein sequence ID" value="KAK5632552.1"/>
    <property type="molecule type" value="Genomic_DNA"/>
</dbReference>
<dbReference type="Gene3D" id="3.40.50.720">
    <property type="entry name" value="NAD(P)-binding Rossmann-like Domain"/>
    <property type="match status" value="1"/>
</dbReference>
<name>A0AAN7Z6W6_9PEZI</name>
<dbReference type="InterPro" id="IPR051609">
    <property type="entry name" value="NmrA/Isoflavone_reductase-like"/>
</dbReference>